<dbReference type="InterPro" id="IPR036915">
    <property type="entry name" value="Cyclin-like_sf"/>
</dbReference>
<dbReference type="GO" id="GO:0044772">
    <property type="term" value="P:mitotic cell cycle phase transition"/>
    <property type="evidence" value="ECO:0007669"/>
    <property type="project" value="InterPro"/>
</dbReference>
<dbReference type="GO" id="GO:0005634">
    <property type="term" value="C:nucleus"/>
    <property type="evidence" value="ECO:0007669"/>
    <property type="project" value="UniProtKB-ARBA"/>
</dbReference>
<dbReference type="CDD" id="cd20509">
    <property type="entry name" value="CYCLIN_CCNB1-like_rpt2"/>
    <property type="match status" value="1"/>
</dbReference>
<dbReference type="SMART" id="SM01332">
    <property type="entry name" value="Cyclin_C"/>
    <property type="match status" value="1"/>
</dbReference>
<dbReference type="Gene3D" id="1.10.472.10">
    <property type="entry name" value="Cyclin-like"/>
    <property type="match status" value="2"/>
</dbReference>
<name>A0A9P0FHL8_BRAAE</name>
<feature type="region of interest" description="Disordered" evidence="5">
    <location>
        <begin position="51"/>
        <end position="90"/>
    </location>
</feature>
<dbReference type="OrthoDB" id="5590282at2759"/>
<evidence type="ECO:0000256" key="1">
    <source>
        <dbReference type="ARBA" id="ARBA00022618"/>
    </source>
</evidence>
<keyword evidence="2 4" id="KW-0195">Cyclin</keyword>
<dbReference type="InterPro" id="IPR048258">
    <property type="entry name" value="Cyclins_cyclin-box"/>
</dbReference>
<sequence length="404" mass="46196">MSTQSIDRENITARPVKTSDLPKSLANRPALGELGNKVLHVNHDNIQKKTLMGPPALQKQQENTIKSYSKTEKSTTTKTEDKSSNQKLKREESLVKKIVSAKVQAKLNSFSSFKYCTIEDPDEETKDQPQMVTEYLEDIFGYLREMETKFSIKENYLEKHSSTPKMRAILINWLVEVHQNFKLCVETLHLSVGIVDRYLQMTTNIGRDTLQLVGIAAVFIASKYEEMYFPEIGDFVYLCDDAFSKKQIIRLEIHILKKLEFNLGRPLPIHFLRRYSKIGKVSAIQHILGKYLLDLALVEYKLCHIKPSILAAAACCLSVAILNDVLDISKVWTPTMIHYTTYEYLDFKPVMIELASLIIKSVDLKHQAARTKYAAAKFRKISLHPNLNGQLVRMLALQSSKIKK</sequence>
<feature type="region of interest" description="Disordered" evidence="5">
    <location>
        <begin position="1"/>
        <end position="30"/>
    </location>
</feature>
<dbReference type="InterPro" id="IPR004367">
    <property type="entry name" value="Cyclin_C-dom"/>
</dbReference>
<dbReference type="Pfam" id="PF00134">
    <property type="entry name" value="Cyclin_N"/>
    <property type="match status" value="1"/>
</dbReference>
<evidence type="ECO:0000256" key="3">
    <source>
        <dbReference type="ARBA" id="ARBA00023306"/>
    </source>
</evidence>
<proteinExistence type="inferred from homology"/>
<dbReference type="SUPFAM" id="SSF47954">
    <property type="entry name" value="Cyclin-like"/>
    <property type="match status" value="2"/>
</dbReference>
<dbReference type="GO" id="GO:0016538">
    <property type="term" value="F:cyclin-dependent protein serine/threonine kinase regulator activity"/>
    <property type="evidence" value="ECO:0007669"/>
    <property type="project" value="InterPro"/>
</dbReference>
<dbReference type="InterPro" id="IPR039361">
    <property type="entry name" value="Cyclin"/>
</dbReference>
<dbReference type="GO" id="GO:0051301">
    <property type="term" value="P:cell division"/>
    <property type="evidence" value="ECO:0007669"/>
    <property type="project" value="UniProtKB-KW"/>
</dbReference>
<dbReference type="AlphaFoldDB" id="A0A9P0FHL8"/>
<accession>A0A9P0FHL8</accession>
<dbReference type="PANTHER" id="PTHR10177">
    <property type="entry name" value="CYCLINS"/>
    <property type="match status" value="1"/>
</dbReference>
<evidence type="ECO:0000259" key="6">
    <source>
        <dbReference type="SMART" id="SM00385"/>
    </source>
</evidence>
<evidence type="ECO:0000313" key="8">
    <source>
        <dbReference type="EMBL" id="CAH0556836.1"/>
    </source>
</evidence>
<organism evidence="8 9">
    <name type="scientific">Brassicogethes aeneus</name>
    <name type="common">Rape pollen beetle</name>
    <name type="synonym">Meligethes aeneus</name>
    <dbReference type="NCBI Taxonomy" id="1431903"/>
    <lineage>
        <taxon>Eukaryota</taxon>
        <taxon>Metazoa</taxon>
        <taxon>Ecdysozoa</taxon>
        <taxon>Arthropoda</taxon>
        <taxon>Hexapoda</taxon>
        <taxon>Insecta</taxon>
        <taxon>Pterygota</taxon>
        <taxon>Neoptera</taxon>
        <taxon>Endopterygota</taxon>
        <taxon>Coleoptera</taxon>
        <taxon>Polyphaga</taxon>
        <taxon>Cucujiformia</taxon>
        <taxon>Nitidulidae</taxon>
        <taxon>Meligethinae</taxon>
        <taxon>Brassicogethes</taxon>
    </lineage>
</organism>
<feature type="compositionally biased region" description="Basic and acidic residues" evidence="5">
    <location>
        <begin position="69"/>
        <end position="90"/>
    </location>
</feature>
<dbReference type="InterPro" id="IPR046965">
    <property type="entry name" value="Cyclin_A/B-like"/>
</dbReference>
<dbReference type="CDD" id="cd20507">
    <property type="entry name" value="CYCLIN_CCNB1-like_rpt1"/>
    <property type="match status" value="1"/>
</dbReference>
<reference evidence="8" key="1">
    <citation type="submission" date="2021-12" db="EMBL/GenBank/DDBJ databases">
        <authorList>
            <person name="King R."/>
        </authorList>
    </citation>
    <scope>NUCLEOTIDE SEQUENCE</scope>
</reference>
<dbReference type="Proteomes" id="UP001154078">
    <property type="component" value="Chromosome 5"/>
</dbReference>
<evidence type="ECO:0000256" key="2">
    <source>
        <dbReference type="ARBA" id="ARBA00023127"/>
    </source>
</evidence>
<feature type="compositionally biased region" description="Basic and acidic residues" evidence="5">
    <location>
        <begin position="1"/>
        <end position="11"/>
    </location>
</feature>
<comment type="similarity">
    <text evidence="4">Belongs to the cyclin family.</text>
</comment>
<gene>
    <name evidence="8" type="ORF">MELIAE_LOCUS7694</name>
</gene>
<dbReference type="EMBL" id="OV121136">
    <property type="protein sequence ID" value="CAH0556836.1"/>
    <property type="molecule type" value="Genomic_DNA"/>
</dbReference>
<keyword evidence="9" id="KW-1185">Reference proteome</keyword>
<feature type="domain" description="Cyclin C-terminal" evidence="7">
    <location>
        <begin position="266"/>
        <end position="387"/>
    </location>
</feature>
<evidence type="ECO:0000256" key="5">
    <source>
        <dbReference type="SAM" id="MobiDB-lite"/>
    </source>
</evidence>
<dbReference type="PROSITE" id="PS00292">
    <property type="entry name" value="CYCLINS"/>
    <property type="match status" value="1"/>
</dbReference>
<keyword evidence="3" id="KW-0131">Cell cycle</keyword>
<dbReference type="Pfam" id="PF02984">
    <property type="entry name" value="Cyclin_C"/>
    <property type="match status" value="1"/>
</dbReference>
<keyword evidence="1" id="KW-0132">Cell division</keyword>
<dbReference type="PIRSF" id="PIRSF001771">
    <property type="entry name" value="Cyclin_A_B_D_E"/>
    <property type="match status" value="1"/>
</dbReference>
<dbReference type="SMART" id="SM00385">
    <property type="entry name" value="CYCLIN"/>
    <property type="match status" value="2"/>
</dbReference>
<evidence type="ECO:0000256" key="4">
    <source>
        <dbReference type="RuleBase" id="RU000383"/>
    </source>
</evidence>
<dbReference type="InterPro" id="IPR006671">
    <property type="entry name" value="Cyclin_N"/>
</dbReference>
<evidence type="ECO:0000313" key="9">
    <source>
        <dbReference type="Proteomes" id="UP001154078"/>
    </source>
</evidence>
<feature type="domain" description="Cyclin-like" evidence="6">
    <location>
        <begin position="270"/>
        <end position="356"/>
    </location>
</feature>
<protein>
    <submittedName>
        <fullName evidence="8">Uncharacterized protein</fullName>
    </submittedName>
</protein>
<dbReference type="FunFam" id="1.10.472.10:FF:000001">
    <property type="entry name" value="G2/mitotic-specific cyclin"/>
    <property type="match status" value="1"/>
</dbReference>
<evidence type="ECO:0000259" key="7">
    <source>
        <dbReference type="SMART" id="SM01332"/>
    </source>
</evidence>
<feature type="domain" description="Cyclin-like" evidence="6">
    <location>
        <begin position="172"/>
        <end position="257"/>
    </location>
</feature>
<dbReference type="InterPro" id="IPR013763">
    <property type="entry name" value="Cyclin-like_dom"/>
</dbReference>